<reference evidence="1" key="1">
    <citation type="submission" date="2020-04" db="EMBL/GenBank/DDBJ databases">
        <authorList>
            <person name="Chiriac C."/>
            <person name="Salcher M."/>
            <person name="Ghai R."/>
            <person name="Kavagutti S V."/>
        </authorList>
    </citation>
    <scope>NUCLEOTIDE SEQUENCE</scope>
</reference>
<accession>A0A6J5NKK6</accession>
<sequence>MKHLKSYNRFINEAIISTRPGDGQLLTSILQKYVGKKEEGNNSGEMVKNFLKSVGLGGGKPWCMAFVKYVFDEFCKAKGIPNPLPVTGGTLNFLREAPAENKIPIEAAKLNPNLVLPGQIFIKGRKGGGHTGIIIKVEGDSFYSIDGNSSDMVKVNKYKIANMLGFVDFFKNPSLSAEFANFANSLMSGGQVSMGGGKED</sequence>
<protein>
    <recommendedName>
        <fullName evidence="2">Peptidase C51 domain-containing protein</fullName>
    </recommendedName>
</protein>
<dbReference type="EMBL" id="LR796670">
    <property type="protein sequence ID" value="CAB4159403.1"/>
    <property type="molecule type" value="Genomic_DNA"/>
</dbReference>
<proteinExistence type="predicted"/>
<organism evidence="1">
    <name type="scientific">uncultured Caudovirales phage</name>
    <dbReference type="NCBI Taxonomy" id="2100421"/>
    <lineage>
        <taxon>Viruses</taxon>
        <taxon>Duplodnaviria</taxon>
        <taxon>Heunggongvirae</taxon>
        <taxon>Uroviricota</taxon>
        <taxon>Caudoviricetes</taxon>
        <taxon>Peduoviridae</taxon>
        <taxon>Maltschvirus</taxon>
        <taxon>Maltschvirus maltsch</taxon>
    </lineage>
</organism>
<gene>
    <name evidence="1" type="ORF">UFOVP699_139</name>
</gene>
<name>A0A6J5NKK6_9CAUD</name>
<evidence type="ECO:0000313" key="1">
    <source>
        <dbReference type="EMBL" id="CAB4159403.1"/>
    </source>
</evidence>
<evidence type="ECO:0008006" key="2">
    <source>
        <dbReference type="Google" id="ProtNLM"/>
    </source>
</evidence>